<dbReference type="CDD" id="cd20804">
    <property type="entry name" value="C1_DGKtheta_typeV_rpt2"/>
    <property type="match status" value="1"/>
</dbReference>
<evidence type="ECO:0000256" key="11">
    <source>
        <dbReference type="ARBA" id="ARBA00023136"/>
    </source>
</evidence>
<dbReference type="SMART" id="SM00045">
    <property type="entry name" value="DAGKa"/>
    <property type="match status" value="1"/>
</dbReference>
<evidence type="ECO:0000256" key="3">
    <source>
        <dbReference type="ARBA" id="ARBA00022679"/>
    </source>
</evidence>
<dbReference type="InterPro" id="IPR000756">
    <property type="entry name" value="Diacylglycerol_kin_accessory"/>
</dbReference>
<evidence type="ECO:0000313" key="17">
    <source>
        <dbReference type="EMBL" id="KAL3316743.1"/>
    </source>
</evidence>
<dbReference type="InterPro" id="IPR056392">
    <property type="entry name" value="DGKtheta_RBD"/>
</dbReference>
<evidence type="ECO:0000256" key="12">
    <source>
        <dbReference type="RuleBase" id="RU361128"/>
    </source>
</evidence>
<dbReference type="Pfam" id="PF24099">
    <property type="entry name" value="RBD_DGKtheta"/>
    <property type="match status" value="1"/>
</dbReference>
<dbReference type="PROSITE" id="PS50146">
    <property type="entry name" value="DAGK"/>
    <property type="match status" value="1"/>
</dbReference>
<dbReference type="PROSITE" id="PS50081">
    <property type="entry name" value="ZF_DAG_PE_2"/>
    <property type="match status" value="3"/>
</dbReference>
<comment type="similarity">
    <text evidence="2 12">Belongs to the eukaryotic diacylglycerol kinase family.</text>
</comment>
<feature type="domain" description="Phorbol-ester/DAG-type" evidence="14">
    <location>
        <begin position="119"/>
        <end position="167"/>
    </location>
</feature>
<evidence type="ECO:0000256" key="2">
    <source>
        <dbReference type="ARBA" id="ARBA00009280"/>
    </source>
</evidence>
<dbReference type="PROSITE" id="PS50200">
    <property type="entry name" value="RA"/>
    <property type="match status" value="2"/>
</dbReference>
<comment type="subcellular location">
    <subcellularLocation>
        <location evidence="1">Membrane</location>
    </subcellularLocation>
</comment>
<evidence type="ECO:0000256" key="10">
    <source>
        <dbReference type="ARBA" id="ARBA00022840"/>
    </source>
</evidence>
<proteinExistence type="inferred from homology"/>
<dbReference type="SUPFAM" id="SSF54236">
    <property type="entry name" value="Ubiquitin-like"/>
    <property type="match status" value="2"/>
</dbReference>
<feature type="region of interest" description="Disordered" evidence="13">
    <location>
        <begin position="1075"/>
        <end position="1171"/>
    </location>
</feature>
<feature type="domain" description="Phorbol-ester/DAG-type" evidence="14">
    <location>
        <begin position="229"/>
        <end position="280"/>
    </location>
</feature>
<keyword evidence="5" id="KW-0677">Repeat</keyword>
<keyword evidence="11" id="KW-0472">Membrane</keyword>
<dbReference type="AlphaFoldDB" id="A0ABD2QB63"/>
<feature type="compositionally biased region" description="Polar residues" evidence="13">
    <location>
        <begin position="1"/>
        <end position="10"/>
    </location>
</feature>
<dbReference type="GO" id="GO:0008270">
    <property type="term" value="F:zinc ion binding"/>
    <property type="evidence" value="ECO:0007669"/>
    <property type="project" value="UniProtKB-KW"/>
</dbReference>
<evidence type="ECO:0000256" key="1">
    <source>
        <dbReference type="ARBA" id="ARBA00004370"/>
    </source>
</evidence>
<dbReference type="PANTHER" id="PTHR11255:SF54">
    <property type="entry name" value="DIACYLGLYCEROL KINASE THETA"/>
    <property type="match status" value="1"/>
</dbReference>
<evidence type="ECO:0000256" key="5">
    <source>
        <dbReference type="ARBA" id="ARBA00022737"/>
    </source>
</evidence>
<evidence type="ECO:0000259" key="14">
    <source>
        <dbReference type="PROSITE" id="PS50081"/>
    </source>
</evidence>
<dbReference type="Pfam" id="PF00781">
    <property type="entry name" value="DAGK_cat"/>
    <property type="match status" value="1"/>
</dbReference>
<keyword evidence="10 12" id="KW-0067">ATP-binding</keyword>
<dbReference type="InterPro" id="IPR029071">
    <property type="entry name" value="Ubiquitin-like_domsf"/>
</dbReference>
<dbReference type="SUPFAM" id="SSF111331">
    <property type="entry name" value="NAD kinase/diacylglycerol kinase-like"/>
    <property type="match status" value="1"/>
</dbReference>
<dbReference type="Pfam" id="PF00130">
    <property type="entry name" value="C1_1"/>
    <property type="match status" value="2"/>
</dbReference>
<dbReference type="CDD" id="cd17111">
    <property type="entry name" value="RA1_DAGK-theta"/>
    <property type="match status" value="1"/>
</dbReference>
<dbReference type="InterPro" id="IPR046349">
    <property type="entry name" value="C1-like_sf"/>
</dbReference>
<name>A0ABD2QB63_9PLAT</name>
<feature type="domain" description="Ras-associating" evidence="16">
    <location>
        <begin position="353"/>
        <end position="444"/>
    </location>
</feature>
<dbReference type="InterPro" id="IPR037607">
    <property type="entry name" value="DGK"/>
</dbReference>
<keyword evidence="18" id="KW-1185">Reference proteome</keyword>
<evidence type="ECO:0000256" key="4">
    <source>
        <dbReference type="ARBA" id="ARBA00022723"/>
    </source>
</evidence>
<dbReference type="GO" id="GO:0005524">
    <property type="term" value="F:ATP binding"/>
    <property type="evidence" value="ECO:0007669"/>
    <property type="project" value="UniProtKB-KW"/>
</dbReference>
<dbReference type="InterPro" id="IPR020454">
    <property type="entry name" value="DAG/PE-bd"/>
</dbReference>
<feature type="region of interest" description="Disordered" evidence="13">
    <location>
        <begin position="985"/>
        <end position="1037"/>
    </location>
</feature>
<feature type="compositionally biased region" description="Acidic residues" evidence="13">
    <location>
        <begin position="1135"/>
        <end position="1150"/>
    </location>
</feature>
<dbReference type="CDD" id="cd20854">
    <property type="entry name" value="C1_DGKtheta_typeV_rpt3"/>
    <property type="match status" value="1"/>
</dbReference>
<dbReference type="InterPro" id="IPR002219">
    <property type="entry name" value="PKC_DAG/PE"/>
</dbReference>
<feature type="region of interest" description="Disordered" evidence="13">
    <location>
        <begin position="1"/>
        <end position="24"/>
    </location>
</feature>
<evidence type="ECO:0000256" key="7">
    <source>
        <dbReference type="ARBA" id="ARBA00022771"/>
    </source>
</evidence>
<evidence type="ECO:0000256" key="13">
    <source>
        <dbReference type="SAM" id="MobiDB-lite"/>
    </source>
</evidence>
<dbReference type="PRINTS" id="PR00008">
    <property type="entry name" value="DAGPEDOMAIN"/>
</dbReference>
<dbReference type="Gene3D" id="2.60.200.40">
    <property type="match status" value="1"/>
</dbReference>
<dbReference type="SUPFAM" id="SSF57889">
    <property type="entry name" value="Cysteine-rich domain"/>
    <property type="match status" value="3"/>
</dbReference>
<dbReference type="Gene3D" id="3.30.60.20">
    <property type="match status" value="3"/>
</dbReference>
<feature type="region of interest" description="Disordered" evidence="13">
    <location>
        <begin position="325"/>
        <end position="347"/>
    </location>
</feature>
<gene>
    <name evidence="17" type="ORF">Ciccas_004604</name>
</gene>
<dbReference type="CDD" id="cd20803">
    <property type="entry name" value="C1_DGKtheta_typeV_rpt1"/>
    <property type="match status" value="1"/>
</dbReference>
<evidence type="ECO:0000313" key="18">
    <source>
        <dbReference type="Proteomes" id="UP001626550"/>
    </source>
</evidence>
<feature type="domain" description="DAGKc" evidence="15">
    <location>
        <begin position="641"/>
        <end position="779"/>
    </location>
</feature>
<evidence type="ECO:0000256" key="6">
    <source>
        <dbReference type="ARBA" id="ARBA00022741"/>
    </source>
</evidence>
<dbReference type="InterPro" id="IPR016064">
    <property type="entry name" value="NAD/diacylglycerol_kinase_sf"/>
</dbReference>
<evidence type="ECO:0000256" key="8">
    <source>
        <dbReference type="ARBA" id="ARBA00022777"/>
    </source>
</evidence>
<dbReference type="SMART" id="SM00109">
    <property type="entry name" value="C1"/>
    <property type="match status" value="3"/>
</dbReference>
<keyword evidence="8 12" id="KW-0418">Kinase</keyword>
<feature type="domain" description="Phorbol-ester/DAG-type" evidence="14">
    <location>
        <begin position="55"/>
        <end position="106"/>
    </location>
</feature>
<feature type="compositionally biased region" description="Basic residues" evidence="13">
    <location>
        <begin position="1081"/>
        <end position="1092"/>
    </location>
</feature>
<dbReference type="InterPro" id="IPR017438">
    <property type="entry name" value="ATP-NAD_kinase_N"/>
</dbReference>
<reference evidence="17 18" key="1">
    <citation type="submission" date="2024-11" db="EMBL/GenBank/DDBJ databases">
        <title>Adaptive evolution of stress response genes in parasites aligns with host niche diversity.</title>
        <authorList>
            <person name="Hahn C."/>
            <person name="Resl P."/>
        </authorList>
    </citation>
    <scope>NUCLEOTIDE SEQUENCE [LARGE SCALE GENOMIC DNA]</scope>
    <source>
        <strain evidence="17">EGGRZ-B1_66</strain>
        <tissue evidence="17">Body</tissue>
    </source>
</reference>
<dbReference type="Gene3D" id="3.40.50.10330">
    <property type="entry name" value="Probable inorganic polyphosphate/atp-NAD kinase, domain 1"/>
    <property type="match status" value="1"/>
</dbReference>
<keyword evidence="6 12" id="KW-0547">Nucleotide-binding</keyword>
<accession>A0ABD2QB63</accession>
<evidence type="ECO:0000256" key="9">
    <source>
        <dbReference type="ARBA" id="ARBA00022833"/>
    </source>
</evidence>
<keyword evidence="7" id="KW-0863">Zinc-finger</keyword>
<sequence length="1171" mass="130665">MKSSANIHMDSSSKDEDQNSGPLPFESCTIEDADSNEEQPLVSNRCCNPNGWFQGHSFVKKMFHKPGYCHHCCEMLWGILGANGMICEICNFLAHEKCIRQVVSPCTCIVPFLVQDPVSHCWSDIGHFKRKFCNVCRKRLDDLLAVRCEVCEYYAHYECLDFVSADCKQCAVSNPGETKLEEPNTSLLAKAVVQEAFSSSNAALISVNRGKLGDAPSPPPQAPSADFQVHHWREGNLPVQSKCAVCRKTCWSAECLSGMRCEWCGTTAHYACYKGISQQCDFGPLQDIMLPPFAVSLPRTSVLMEHIIGMMKPQTENIVEPQGMTDEFSSSADSPEESGLERKTTRDKSDRDFDDYVRVYDGTARYRKRQCRYLSLGKSVSVRKVIELSLKAFQLPPDEVKDFCLVEVNEKDGTERRLEANTYFKSQLTFETRRPQIILRYKERSNDRHFINVYPGSLLQYGDCSTPTSIQVPISRESTASDVLLTAMKTFEFKEADWNKYYLVETVLDRGLSERVIPSDERPWDIIERLRRDSVRVVRLTRFYVRPIEDPHGPGIALFIGNLKKGLSQRLYERILLERLGPENKWDSIEVIYYDFGSLVVLYSDAEKADEAYNILKSSVFEDRPILAMILPRVQALRIPQGVQPLLVFVNVKSGGCQGIELITSFRKLLNPHQVFNLDYGGPLPGLHCFRHLQKFKILVCGGDGTVGWALSCLDNVGQDAACPTPPMAILPLGTGNDLARVLRWGPGYTGADEPMQLLWDVVEAEEIRLDRWTVVIKPNEAEKDAQKKQMQLEANAANTNEDTSRIFVMNNYFGIGIDADLNLDFHMAREENPAKFNSRIHNKSVYFKMGLRKMVNRTKCKDLHQNIVVEVDGKQIDLPPLEGIIILNILSWGAGANPWGVEKDDNFKRPTHYDGLLEIVGVTGVVHMGQIFSGLRTGSRLAQGGHIRITLKSDIPVQVDGEPWVQSPGQIIVLRSALKATMLKKRKRKVNRRHTEPGLGGGSSAGQASTSAVVQTSTIAPPHSSGPKTRYSPVPVASATNSSAELVPEKTVAALPPELVFVQGRLPAGLVSASVSASASKKKNKKKKPHKPAADEWSGESDEYSFQASGSEDSEAEVVRTMAPLQERFPSAVDLEEEDSPEESEEGEGPDTANSRPVQRHRTFPQSQAP</sequence>
<dbReference type="FunFam" id="3.30.60.20:FF:000002">
    <property type="entry name" value="Diacylglycerol kinase"/>
    <property type="match status" value="1"/>
</dbReference>
<dbReference type="InterPro" id="IPR001206">
    <property type="entry name" value="Diacylglycerol_kinase_cat_dom"/>
</dbReference>
<dbReference type="GO" id="GO:0004143">
    <property type="term" value="F:ATP-dependent diacylglycerol kinase activity"/>
    <property type="evidence" value="ECO:0007669"/>
    <property type="project" value="UniProtKB-EC"/>
</dbReference>
<dbReference type="Gene3D" id="3.10.20.90">
    <property type="entry name" value="Phosphatidylinositol 3-kinase Catalytic Subunit, Chain A, domain 1"/>
    <property type="match status" value="1"/>
</dbReference>
<dbReference type="SMART" id="SM00046">
    <property type="entry name" value="DAGKc"/>
    <property type="match status" value="1"/>
</dbReference>
<dbReference type="Pfam" id="PF00788">
    <property type="entry name" value="RA"/>
    <property type="match status" value="2"/>
</dbReference>
<evidence type="ECO:0000259" key="15">
    <source>
        <dbReference type="PROSITE" id="PS50146"/>
    </source>
</evidence>
<dbReference type="Pfam" id="PF00609">
    <property type="entry name" value="DAGK_acc"/>
    <property type="match status" value="1"/>
</dbReference>
<dbReference type="InterPro" id="IPR000159">
    <property type="entry name" value="RA_dom"/>
</dbReference>
<dbReference type="SMART" id="SM00314">
    <property type="entry name" value="RA"/>
    <property type="match status" value="2"/>
</dbReference>
<protein>
    <recommendedName>
        <fullName evidence="12">Diacylglycerol kinase</fullName>
        <shortName evidence="12">DAG kinase</shortName>
        <ecNumber evidence="12">2.7.1.107</ecNumber>
    </recommendedName>
</protein>
<organism evidence="17 18">
    <name type="scientific">Cichlidogyrus casuarinus</name>
    <dbReference type="NCBI Taxonomy" id="1844966"/>
    <lineage>
        <taxon>Eukaryota</taxon>
        <taxon>Metazoa</taxon>
        <taxon>Spiralia</taxon>
        <taxon>Lophotrochozoa</taxon>
        <taxon>Platyhelminthes</taxon>
        <taxon>Monogenea</taxon>
        <taxon>Monopisthocotylea</taxon>
        <taxon>Dactylogyridea</taxon>
        <taxon>Ancyrocephalidae</taxon>
        <taxon>Cichlidogyrus</taxon>
    </lineage>
</organism>
<evidence type="ECO:0000259" key="16">
    <source>
        <dbReference type="PROSITE" id="PS50200"/>
    </source>
</evidence>
<dbReference type="FunFam" id="3.40.50.10330:FF:000011">
    <property type="entry name" value="Diacylglycerol kinase"/>
    <property type="match status" value="1"/>
</dbReference>
<dbReference type="Proteomes" id="UP001626550">
    <property type="component" value="Unassembled WGS sequence"/>
</dbReference>
<comment type="caution">
    <text evidence="17">The sequence shown here is derived from an EMBL/GenBank/DDBJ whole genome shotgun (WGS) entry which is preliminary data.</text>
</comment>
<keyword evidence="3 12" id="KW-0808">Transferase</keyword>
<dbReference type="PROSITE" id="PS00479">
    <property type="entry name" value="ZF_DAG_PE_1"/>
    <property type="match status" value="2"/>
</dbReference>
<dbReference type="FunFam" id="2.60.200.40:FF:000004">
    <property type="entry name" value="Diacylglycerol kinase"/>
    <property type="match status" value="1"/>
</dbReference>
<dbReference type="GO" id="GO:0016020">
    <property type="term" value="C:membrane"/>
    <property type="evidence" value="ECO:0007669"/>
    <property type="project" value="UniProtKB-SubCell"/>
</dbReference>
<dbReference type="EMBL" id="JBJKFK010000488">
    <property type="protein sequence ID" value="KAL3316743.1"/>
    <property type="molecule type" value="Genomic_DNA"/>
</dbReference>
<comment type="catalytic activity">
    <reaction evidence="12">
        <text>a 1,2-diacyl-sn-glycerol + ATP = a 1,2-diacyl-sn-glycero-3-phosphate + ADP + H(+)</text>
        <dbReference type="Rhea" id="RHEA:10272"/>
        <dbReference type="ChEBI" id="CHEBI:15378"/>
        <dbReference type="ChEBI" id="CHEBI:17815"/>
        <dbReference type="ChEBI" id="CHEBI:30616"/>
        <dbReference type="ChEBI" id="CHEBI:58608"/>
        <dbReference type="ChEBI" id="CHEBI:456216"/>
        <dbReference type="EC" id="2.7.1.107"/>
    </reaction>
</comment>
<feature type="domain" description="Ras-associating" evidence="16">
    <location>
        <begin position="447"/>
        <end position="550"/>
    </location>
</feature>
<dbReference type="PANTHER" id="PTHR11255">
    <property type="entry name" value="DIACYLGLYCEROL KINASE"/>
    <property type="match status" value="1"/>
</dbReference>
<dbReference type="EC" id="2.7.1.107" evidence="12"/>
<keyword evidence="4" id="KW-0479">Metal-binding</keyword>
<keyword evidence="9" id="KW-0862">Zinc</keyword>